<organism evidence="2 3">
    <name type="scientific">Constantimarinum furrinae</name>
    <dbReference type="NCBI Taxonomy" id="2562285"/>
    <lineage>
        <taxon>Bacteria</taxon>
        <taxon>Pseudomonadati</taxon>
        <taxon>Bacteroidota</taxon>
        <taxon>Flavobacteriia</taxon>
        <taxon>Flavobacteriales</taxon>
        <taxon>Flavobacteriaceae</taxon>
        <taxon>Altibacter/Constantimarinum group</taxon>
        <taxon>Constantimarinum</taxon>
    </lineage>
</organism>
<evidence type="ECO:0000256" key="1">
    <source>
        <dbReference type="SAM" id="SignalP"/>
    </source>
</evidence>
<feature type="signal peptide" evidence="1">
    <location>
        <begin position="1"/>
        <end position="21"/>
    </location>
</feature>
<dbReference type="EMBL" id="CP052909">
    <property type="protein sequence ID" value="QNJ97558.1"/>
    <property type="molecule type" value="Genomic_DNA"/>
</dbReference>
<proteinExistence type="predicted"/>
<dbReference type="AlphaFoldDB" id="A0A7G8PT92"/>
<reference evidence="2 3" key="1">
    <citation type="submission" date="2020-04" db="EMBL/GenBank/DDBJ databases">
        <title>Genome sequence of Altibacter aquimarinus strain ALE3EI.</title>
        <authorList>
            <person name="Oh H.-M."/>
            <person name="Jang D."/>
        </authorList>
    </citation>
    <scope>NUCLEOTIDE SEQUENCE [LARGE SCALE GENOMIC DNA]</scope>
    <source>
        <strain evidence="2 3">ALE3EI</strain>
    </source>
</reference>
<keyword evidence="1" id="KW-0732">Signal</keyword>
<protein>
    <submittedName>
        <fullName evidence="2">Uncharacterized protein</fullName>
    </submittedName>
</protein>
<evidence type="ECO:0000313" key="2">
    <source>
        <dbReference type="EMBL" id="QNJ97558.1"/>
    </source>
</evidence>
<evidence type="ECO:0000313" key="3">
    <source>
        <dbReference type="Proteomes" id="UP000515514"/>
    </source>
</evidence>
<keyword evidence="3" id="KW-1185">Reference proteome</keyword>
<dbReference type="RefSeq" id="WP_186991490.1">
    <property type="nucleotide sequence ID" value="NZ_CP052909.1"/>
</dbReference>
<dbReference type="Proteomes" id="UP000515514">
    <property type="component" value="Chromosome"/>
</dbReference>
<dbReference type="KEGG" id="alti:ALE3EI_0985"/>
<name>A0A7G8PT92_9FLAO</name>
<accession>A0A7G8PT92</accession>
<dbReference type="PROSITE" id="PS51257">
    <property type="entry name" value="PROKAR_LIPOPROTEIN"/>
    <property type="match status" value="1"/>
</dbReference>
<gene>
    <name evidence="2" type="ORF">ALE3EI_0985</name>
</gene>
<sequence>MKFTKLLSTLFSLLLLTACSTEPTVNTVEDNYANLITGEETPDPTTNLGQTDLLAGQHILSGIVTVALDNGEVAVTYTSEGDWEIVETHLYIGPLSGLPTNGGGNPKIGHFPFKDTHNPGTTEVVVGNTGISLASGECIIVAAHAVVVNTVTGDEETAWGAGNPIGGNSWAMQFEVCN</sequence>
<feature type="chain" id="PRO_5028823361" evidence="1">
    <location>
        <begin position="22"/>
        <end position="178"/>
    </location>
</feature>